<dbReference type="EMBL" id="ABEU02000003">
    <property type="protein sequence ID" value="PNR57648.1"/>
    <property type="molecule type" value="Genomic_DNA"/>
</dbReference>
<dbReference type="PaxDb" id="3218-PP1S312_30V6.1"/>
<accession>A0A2K1KV56</accession>
<keyword evidence="3" id="KW-1185">Reference proteome</keyword>
<dbReference type="AlphaFoldDB" id="A0A2K1KV56"/>
<sequence>MSKDSKAWIHKPMIDNKLQFDEYIIILCYFISLYLQKRQLVFCILRPNALK</sequence>
<reference evidence="1 3" key="1">
    <citation type="journal article" date="2008" name="Science">
        <title>The Physcomitrella genome reveals evolutionary insights into the conquest of land by plants.</title>
        <authorList>
            <person name="Rensing S."/>
            <person name="Lang D."/>
            <person name="Zimmer A."/>
            <person name="Terry A."/>
            <person name="Salamov A."/>
            <person name="Shapiro H."/>
            <person name="Nishiyama T."/>
            <person name="Perroud P.-F."/>
            <person name="Lindquist E."/>
            <person name="Kamisugi Y."/>
            <person name="Tanahashi T."/>
            <person name="Sakakibara K."/>
            <person name="Fujita T."/>
            <person name="Oishi K."/>
            <person name="Shin-I T."/>
            <person name="Kuroki Y."/>
            <person name="Toyoda A."/>
            <person name="Suzuki Y."/>
            <person name="Hashimoto A."/>
            <person name="Yamaguchi K."/>
            <person name="Sugano A."/>
            <person name="Kohara Y."/>
            <person name="Fujiyama A."/>
            <person name="Anterola A."/>
            <person name="Aoki S."/>
            <person name="Ashton N."/>
            <person name="Barbazuk W.B."/>
            <person name="Barker E."/>
            <person name="Bennetzen J."/>
            <person name="Bezanilla M."/>
            <person name="Blankenship R."/>
            <person name="Cho S.H."/>
            <person name="Dutcher S."/>
            <person name="Estelle M."/>
            <person name="Fawcett J.A."/>
            <person name="Gundlach H."/>
            <person name="Hanada K."/>
            <person name="Heyl A."/>
            <person name="Hicks K.A."/>
            <person name="Hugh J."/>
            <person name="Lohr M."/>
            <person name="Mayer K."/>
            <person name="Melkozernov A."/>
            <person name="Murata T."/>
            <person name="Nelson D."/>
            <person name="Pils B."/>
            <person name="Prigge M."/>
            <person name="Reiss B."/>
            <person name="Renner T."/>
            <person name="Rombauts S."/>
            <person name="Rushton P."/>
            <person name="Sanderfoot A."/>
            <person name="Schween G."/>
            <person name="Shiu S.-H."/>
            <person name="Stueber K."/>
            <person name="Theodoulou F.L."/>
            <person name="Tu H."/>
            <person name="Van de Peer Y."/>
            <person name="Verrier P.J."/>
            <person name="Waters E."/>
            <person name="Wood A."/>
            <person name="Yang L."/>
            <person name="Cove D."/>
            <person name="Cuming A."/>
            <person name="Hasebe M."/>
            <person name="Lucas S."/>
            <person name="Mishler D.B."/>
            <person name="Reski R."/>
            <person name="Grigoriev I."/>
            <person name="Quatrano R.S."/>
            <person name="Boore J.L."/>
        </authorList>
    </citation>
    <scope>NUCLEOTIDE SEQUENCE [LARGE SCALE GENOMIC DNA]</scope>
    <source>
        <strain evidence="2 3">cv. Gransden 2004</strain>
    </source>
</reference>
<name>A0A2K1KV56_PHYPA</name>
<dbReference type="Gramene" id="Pp3c3_18890V3.2">
    <property type="protein sequence ID" value="PAC:32944942.CDS.1"/>
    <property type="gene ID" value="Pp3c3_18890"/>
</dbReference>
<proteinExistence type="predicted"/>
<dbReference type="EnsemblPlants" id="Pp3c3_18890V3.2">
    <property type="protein sequence ID" value="PAC:32944942.CDS.1"/>
    <property type="gene ID" value="Pp3c3_18890"/>
</dbReference>
<gene>
    <name evidence="1" type="ORF">PHYPA_004642</name>
</gene>
<evidence type="ECO:0000313" key="1">
    <source>
        <dbReference type="EMBL" id="PNR57648.1"/>
    </source>
</evidence>
<protein>
    <submittedName>
        <fullName evidence="1 2">Uncharacterized protein</fullName>
    </submittedName>
</protein>
<dbReference type="Gramene" id="Pp3c3_18890V3.1">
    <property type="protein sequence ID" value="PAC:32944941.CDS.1"/>
    <property type="gene ID" value="Pp3c3_18890"/>
</dbReference>
<evidence type="ECO:0000313" key="2">
    <source>
        <dbReference type="EnsemblPlants" id="PAC:32944941.CDS.1"/>
    </source>
</evidence>
<evidence type="ECO:0000313" key="3">
    <source>
        <dbReference type="Proteomes" id="UP000006727"/>
    </source>
</evidence>
<reference evidence="1 3" key="2">
    <citation type="journal article" date="2018" name="Plant J.">
        <title>The Physcomitrella patens chromosome-scale assembly reveals moss genome structure and evolution.</title>
        <authorList>
            <person name="Lang D."/>
            <person name="Ullrich K.K."/>
            <person name="Murat F."/>
            <person name="Fuchs J."/>
            <person name="Jenkins J."/>
            <person name="Haas F.B."/>
            <person name="Piednoel M."/>
            <person name="Gundlach H."/>
            <person name="Van Bel M."/>
            <person name="Meyberg R."/>
            <person name="Vives C."/>
            <person name="Morata J."/>
            <person name="Symeonidi A."/>
            <person name="Hiss M."/>
            <person name="Muchero W."/>
            <person name="Kamisugi Y."/>
            <person name="Saleh O."/>
            <person name="Blanc G."/>
            <person name="Decker E.L."/>
            <person name="van Gessel N."/>
            <person name="Grimwood J."/>
            <person name="Hayes R.D."/>
            <person name="Graham S.W."/>
            <person name="Gunter L.E."/>
            <person name="McDaniel S.F."/>
            <person name="Hoernstein S.N.W."/>
            <person name="Larsson A."/>
            <person name="Li F.W."/>
            <person name="Perroud P.F."/>
            <person name="Phillips J."/>
            <person name="Ranjan P."/>
            <person name="Rokshar D.S."/>
            <person name="Rothfels C.J."/>
            <person name="Schneider L."/>
            <person name="Shu S."/>
            <person name="Stevenson D.W."/>
            <person name="Thummler F."/>
            <person name="Tillich M."/>
            <person name="Villarreal Aguilar J.C."/>
            <person name="Widiez T."/>
            <person name="Wong G.K."/>
            <person name="Wymore A."/>
            <person name="Zhang Y."/>
            <person name="Zimmer A.D."/>
            <person name="Quatrano R.S."/>
            <person name="Mayer K.F.X."/>
            <person name="Goodstein D."/>
            <person name="Casacuberta J.M."/>
            <person name="Vandepoele K."/>
            <person name="Reski R."/>
            <person name="Cuming A.C."/>
            <person name="Tuskan G.A."/>
            <person name="Maumus F."/>
            <person name="Salse J."/>
            <person name="Schmutz J."/>
            <person name="Rensing S.A."/>
        </authorList>
    </citation>
    <scope>NUCLEOTIDE SEQUENCE [LARGE SCALE GENOMIC DNA]</scope>
    <source>
        <strain evidence="2 3">cv. Gransden 2004</strain>
    </source>
</reference>
<dbReference type="InParanoid" id="A0A2K1KV56"/>
<reference evidence="2" key="3">
    <citation type="submission" date="2020-12" db="UniProtKB">
        <authorList>
            <consortium name="EnsemblPlants"/>
        </authorList>
    </citation>
    <scope>IDENTIFICATION</scope>
</reference>
<dbReference type="EnsemblPlants" id="Pp3c3_18890V3.1">
    <property type="protein sequence ID" value="PAC:32944941.CDS.1"/>
    <property type="gene ID" value="Pp3c3_18890"/>
</dbReference>
<dbReference type="Proteomes" id="UP000006727">
    <property type="component" value="Chromosome 3"/>
</dbReference>
<organism evidence="1">
    <name type="scientific">Physcomitrium patens</name>
    <name type="common">Spreading-leaved earth moss</name>
    <name type="synonym">Physcomitrella patens</name>
    <dbReference type="NCBI Taxonomy" id="3218"/>
    <lineage>
        <taxon>Eukaryota</taxon>
        <taxon>Viridiplantae</taxon>
        <taxon>Streptophyta</taxon>
        <taxon>Embryophyta</taxon>
        <taxon>Bryophyta</taxon>
        <taxon>Bryophytina</taxon>
        <taxon>Bryopsida</taxon>
        <taxon>Funariidae</taxon>
        <taxon>Funariales</taxon>
        <taxon>Funariaceae</taxon>
        <taxon>Physcomitrium</taxon>
    </lineage>
</organism>